<dbReference type="EMBL" id="JACXVP010000003">
    <property type="protein sequence ID" value="KAG5616313.1"/>
    <property type="molecule type" value="Genomic_DNA"/>
</dbReference>
<evidence type="ECO:0000313" key="2">
    <source>
        <dbReference type="Proteomes" id="UP000824120"/>
    </source>
</evidence>
<gene>
    <name evidence="1" type="ORF">H5410_016137</name>
</gene>
<comment type="caution">
    <text evidence="1">The sequence shown here is derived from an EMBL/GenBank/DDBJ whole genome shotgun (WGS) entry which is preliminary data.</text>
</comment>
<dbReference type="AlphaFoldDB" id="A0A9J5ZVM7"/>
<proteinExistence type="predicted"/>
<accession>A0A9J5ZVM7</accession>
<name>A0A9J5ZVM7_SOLCO</name>
<organism evidence="1 2">
    <name type="scientific">Solanum commersonii</name>
    <name type="common">Commerson's wild potato</name>
    <name type="synonym">Commerson's nightshade</name>
    <dbReference type="NCBI Taxonomy" id="4109"/>
    <lineage>
        <taxon>Eukaryota</taxon>
        <taxon>Viridiplantae</taxon>
        <taxon>Streptophyta</taxon>
        <taxon>Embryophyta</taxon>
        <taxon>Tracheophyta</taxon>
        <taxon>Spermatophyta</taxon>
        <taxon>Magnoliopsida</taxon>
        <taxon>eudicotyledons</taxon>
        <taxon>Gunneridae</taxon>
        <taxon>Pentapetalae</taxon>
        <taxon>asterids</taxon>
        <taxon>lamiids</taxon>
        <taxon>Solanales</taxon>
        <taxon>Solanaceae</taxon>
        <taxon>Solanoideae</taxon>
        <taxon>Solaneae</taxon>
        <taxon>Solanum</taxon>
    </lineage>
</organism>
<dbReference type="Proteomes" id="UP000824120">
    <property type="component" value="Chromosome 3"/>
</dbReference>
<keyword evidence="2" id="KW-1185">Reference proteome</keyword>
<protein>
    <submittedName>
        <fullName evidence="1">Uncharacterized protein</fullName>
    </submittedName>
</protein>
<reference evidence="1 2" key="1">
    <citation type="submission" date="2020-09" db="EMBL/GenBank/DDBJ databases">
        <title>De no assembly of potato wild relative species, Solanum commersonii.</title>
        <authorList>
            <person name="Cho K."/>
        </authorList>
    </citation>
    <scope>NUCLEOTIDE SEQUENCE [LARGE SCALE GENOMIC DNA]</scope>
    <source>
        <strain evidence="1">LZ3.2</strain>
        <tissue evidence="1">Leaf</tissue>
    </source>
</reference>
<evidence type="ECO:0000313" key="1">
    <source>
        <dbReference type="EMBL" id="KAG5616313.1"/>
    </source>
</evidence>
<sequence length="70" mass="8100">MEQMMRTLACKIYEGQANPTVSYECPQGSRQKRVGMISKGTFFFRNFLGGKDGNPRGKQILERSLVYHRR</sequence>
<dbReference type="OrthoDB" id="10448594at2759"/>